<dbReference type="PhylomeDB" id="S7ZI09"/>
<keyword evidence="4" id="KW-1185">Reference proteome</keyword>
<dbReference type="STRING" id="933388.S7ZI09"/>
<dbReference type="InterPro" id="IPR033433">
    <property type="entry name" value="GtaA_N"/>
</dbReference>
<protein>
    <recommendedName>
        <fullName evidence="5">Glutaminase</fullName>
    </recommendedName>
</protein>
<dbReference type="Pfam" id="PF17168">
    <property type="entry name" value="DUF5127"/>
    <property type="match status" value="1"/>
</dbReference>
<evidence type="ECO:0000313" key="4">
    <source>
        <dbReference type="Proteomes" id="UP000019376"/>
    </source>
</evidence>
<reference evidence="3 4" key="1">
    <citation type="journal article" date="2013" name="PLoS ONE">
        <title>Genomic and secretomic analyses reveal unique features of the lignocellulolytic enzyme system of Penicillium decumbens.</title>
        <authorList>
            <person name="Liu G."/>
            <person name="Zhang L."/>
            <person name="Wei X."/>
            <person name="Zou G."/>
            <person name="Qin Y."/>
            <person name="Ma L."/>
            <person name="Li J."/>
            <person name="Zheng H."/>
            <person name="Wang S."/>
            <person name="Wang C."/>
            <person name="Xun L."/>
            <person name="Zhao G.-P."/>
            <person name="Zhou Z."/>
            <person name="Qu Y."/>
        </authorList>
    </citation>
    <scope>NUCLEOTIDE SEQUENCE [LARGE SCALE GENOMIC DNA]</scope>
    <source>
        <strain evidence="4">114-2 / CGMCC 5302</strain>
    </source>
</reference>
<feature type="domain" description="Glutaminase A N-terminal" evidence="2">
    <location>
        <begin position="112"/>
        <end position="328"/>
    </location>
</feature>
<dbReference type="EMBL" id="KB644410">
    <property type="protein sequence ID" value="EPS28316.1"/>
    <property type="molecule type" value="Genomic_DNA"/>
</dbReference>
<sequence>MHLNKQKQLSLSSLCSALLPFFCSQKDYFGHHPVQPPSYPLAVRNPYLSTWMPSDQVERMPFAQPQFWAGQELGWSVMVRIDGQTWGLMGISDSDAESILPATVHRAEFTATHSVFDLLAGSVALTLDFFSPVSPSNYVRQSLPFSYLTVRVKNAQDRHIQLYSDIDGRWTGQRDRSVHAFEAEGELMFHALSVKDAPEYEEHDDMAIWGKAILASRSQNRGNLSALAGDAHIVRSNFAEGGQLSGRVSSWSPEGVVALAHDLGKLSHSDLVTFAVGYERDHAIDYLGEPYTGFYKSEFPTTAEALSFFFDDFEDSERESWHLDQELSTLSTATAGPKYADIVALSLRQVWGGIDLTIPDMSKDPDSVMAFTKELSSDGNVNTVDVIMPAFPIFWVMDPNWIRLLLEPVMLYLESGRWRLPYAIHDIGTHYPRAVGHDDQEAEPMPIEECGNLLILALAYVRATADHNWSDRYMPVFQKYADYLVENGVNITEQLSSNDAAGPLTNETNLAIKAAIGIVAYGELSRDEKYTQIGNEHATLFFEQGLGTDENRTHFTLLYPDQPGTWKIPYNLYPDLLLGLETFPAEAYLMGSQFFQNVRGEYGVALDHRQDWAKSDWNMWLAGTFETSTRDQFVNDLWAFMTNGKHHWPFSDRYISTSSHGSEPGVPILCRARPTVGGHFALLALRGSRILQSLSGSREITKPPPFRHGGFKVLGHEL</sequence>
<dbReference type="AlphaFoldDB" id="S7ZI09"/>
<accession>S7ZI09</accession>
<name>S7ZI09_PENO1</name>
<dbReference type="InterPro" id="IPR032514">
    <property type="entry name" value="GtaA_central"/>
</dbReference>
<feature type="domain" description="Glutaminase A central" evidence="1">
    <location>
        <begin position="336"/>
        <end position="683"/>
    </location>
</feature>
<dbReference type="OrthoDB" id="3918848at2759"/>
<evidence type="ECO:0000313" key="3">
    <source>
        <dbReference type="EMBL" id="EPS28316.1"/>
    </source>
</evidence>
<dbReference type="eggNOG" id="ENOG502SHC8">
    <property type="taxonomic scope" value="Eukaryota"/>
</dbReference>
<dbReference type="Proteomes" id="UP000019376">
    <property type="component" value="Unassembled WGS sequence"/>
</dbReference>
<proteinExistence type="predicted"/>
<evidence type="ECO:0000259" key="2">
    <source>
        <dbReference type="Pfam" id="PF17168"/>
    </source>
</evidence>
<evidence type="ECO:0008006" key="5">
    <source>
        <dbReference type="Google" id="ProtNLM"/>
    </source>
</evidence>
<dbReference type="InterPro" id="IPR052743">
    <property type="entry name" value="Glutaminase_GtaA"/>
</dbReference>
<evidence type="ECO:0000259" key="1">
    <source>
        <dbReference type="Pfam" id="PF16335"/>
    </source>
</evidence>
<dbReference type="Pfam" id="PF16335">
    <property type="entry name" value="GtaA_6_Hairpin"/>
    <property type="match status" value="1"/>
</dbReference>
<organism evidence="3 4">
    <name type="scientific">Penicillium oxalicum (strain 114-2 / CGMCC 5302)</name>
    <name type="common">Penicillium decumbens</name>
    <dbReference type="NCBI Taxonomy" id="933388"/>
    <lineage>
        <taxon>Eukaryota</taxon>
        <taxon>Fungi</taxon>
        <taxon>Dikarya</taxon>
        <taxon>Ascomycota</taxon>
        <taxon>Pezizomycotina</taxon>
        <taxon>Eurotiomycetes</taxon>
        <taxon>Eurotiomycetidae</taxon>
        <taxon>Eurotiales</taxon>
        <taxon>Aspergillaceae</taxon>
        <taxon>Penicillium</taxon>
    </lineage>
</organism>
<gene>
    <name evidence="3" type="ORF">PDE_03262</name>
</gene>
<dbReference type="PANTHER" id="PTHR31987">
    <property type="entry name" value="GLUTAMINASE A-RELATED"/>
    <property type="match status" value="1"/>
</dbReference>
<dbReference type="PANTHER" id="PTHR31987:SF14">
    <property type="entry name" value="PUTATIVE (AFU_ORTHOLOGUE AFUA_6G09910)-RELATED"/>
    <property type="match status" value="1"/>
</dbReference>
<dbReference type="HOGENOM" id="CLU_008020_1_0_1"/>